<reference evidence="2" key="1">
    <citation type="journal article" date="2019" name="Int. J. Syst. Evol. Microbiol.">
        <title>The Global Catalogue of Microorganisms (GCM) 10K type strain sequencing project: providing services to taxonomists for standard genome sequencing and annotation.</title>
        <authorList>
            <consortium name="The Broad Institute Genomics Platform"/>
            <consortium name="The Broad Institute Genome Sequencing Center for Infectious Disease"/>
            <person name="Wu L."/>
            <person name="Ma J."/>
        </authorList>
    </citation>
    <scope>NUCLEOTIDE SEQUENCE [LARGE SCALE GENOMIC DNA]</scope>
    <source>
        <strain evidence="2">JCM 4602</strain>
    </source>
</reference>
<sequence length="44" mass="4562">MTTEHTSPARTAAELLAAQGEHVHYVSEGQALCLSGHCTTVVGP</sequence>
<proteinExistence type="predicted"/>
<comment type="caution">
    <text evidence="1">The sequence shown here is derived from an EMBL/GenBank/DDBJ whole genome shotgun (WGS) entry which is preliminary data.</text>
</comment>
<gene>
    <name evidence="1" type="ORF">GCM10010328_29850</name>
</gene>
<accession>A0ABQ3BP18</accession>
<organism evidence="1 2">
    <name type="scientific">Streptomyces rubiginosohelvolus</name>
    <dbReference type="NCBI Taxonomy" id="67362"/>
    <lineage>
        <taxon>Bacteria</taxon>
        <taxon>Bacillati</taxon>
        <taxon>Actinomycetota</taxon>
        <taxon>Actinomycetes</taxon>
        <taxon>Kitasatosporales</taxon>
        <taxon>Streptomycetaceae</taxon>
        <taxon>Streptomyces</taxon>
    </lineage>
</organism>
<name>A0ABQ3BP18_9ACTN</name>
<evidence type="ECO:0000313" key="2">
    <source>
        <dbReference type="Proteomes" id="UP000624183"/>
    </source>
</evidence>
<protein>
    <submittedName>
        <fullName evidence="1">Uncharacterized protein</fullName>
    </submittedName>
</protein>
<evidence type="ECO:0000313" key="1">
    <source>
        <dbReference type="EMBL" id="GGZ53069.1"/>
    </source>
</evidence>
<keyword evidence="2" id="KW-1185">Reference proteome</keyword>
<dbReference type="Proteomes" id="UP000624183">
    <property type="component" value="Unassembled WGS sequence"/>
</dbReference>
<dbReference type="EMBL" id="BMUW01000004">
    <property type="protein sequence ID" value="GGZ53069.1"/>
    <property type="molecule type" value="Genomic_DNA"/>
</dbReference>